<evidence type="ECO:0000313" key="3">
    <source>
        <dbReference type="Proteomes" id="UP000325243"/>
    </source>
</evidence>
<proteinExistence type="predicted"/>
<keyword evidence="1" id="KW-0812">Transmembrane</keyword>
<gene>
    <name evidence="2" type="ORF">FYC51_14250</name>
</gene>
<dbReference type="EMBL" id="VSSB01000002">
    <property type="protein sequence ID" value="TYL50372.1"/>
    <property type="molecule type" value="Genomic_DNA"/>
</dbReference>
<protein>
    <submittedName>
        <fullName evidence="2">Histidinol dehydrogenase</fullName>
    </submittedName>
</protein>
<dbReference type="AlphaFoldDB" id="A0A5S4UV20"/>
<keyword evidence="3" id="KW-1185">Reference proteome</keyword>
<feature type="transmembrane region" description="Helical" evidence="1">
    <location>
        <begin position="13"/>
        <end position="33"/>
    </location>
</feature>
<dbReference type="RefSeq" id="WP_148734474.1">
    <property type="nucleotide sequence ID" value="NZ_VSSB01000002.1"/>
</dbReference>
<dbReference type="Proteomes" id="UP000325243">
    <property type="component" value="Unassembled WGS sequence"/>
</dbReference>
<organism evidence="2 3">
    <name type="scientific">Agromyces mariniharenae</name>
    <dbReference type="NCBI Taxonomy" id="2604423"/>
    <lineage>
        <taxon>Bacteria</taxon>
        <taxon>Bacillati</taxon>
        <taxon>Actinomycetota</taxon>
        <taxon>Actinomycetes</taxon>
        <taxon>Micrococcales</taxon>
        <taxon>Microbacteriaceae</taxon>
        <taxon>Agromyces</taxon>
    </lineage>
</organism>
<reference evidence="2 3" key="1">
    <citation type="submission" date="2019-08" db="EMBL/GenBank/DDBJ databases">
        <authorList>
            <person name="Hu J."/>
        </authorList>
    </citation>
    <scope>NUCLEOTIDE SEQUENCE [LARGE SCALE GENOMIC DNA]</scope>
    <source>
        <strain evidence="2 3">NEAU-184</strain>
    </source>
</reference>
<feature type="transmembrane region" description="Helical" evidence="1">
    <location>
        <begin position="45"/>
        <end position="65"/>
    </location>
</feature>
<sequence>MNDQHRPTLLARVGTYALAFLIGVIYGAVATIGHRQAIRIGDVELPWGLVLALVGVFALLLGIRLVAGGRWAAAATGAGIVGIVALLTLPGPGGSVLVAGDLVGTIWAVGPALIAVLVVAWPSLPARRTAVADGA</sequence>
<evidence type="ECO:0000313" key="2">
    <source>
        <dbReference type="EMBL" id="TYL50372.1"/>
    </source>
</evidence>
<comment type="caution">
    <text evidence="2">The sequence shown here is derived from an EMBL/GenBank/DDBJ whole genome shotgun (WGS) entry which is preliminary data.</text>
</comment>
<feature type="transmembrane region" description="Helical" evidence="1">
    <location>
        <begin position="96"/>
        <end position="121"/>
    </location>
</feature>
<keyword evidence="1" id="KW-0472">Membrane</keyword>
<evidence type="ECO:0000256" key="1">
    <source>
        <dbReference type="SAM" id="Phobius"/>
    </source>
</evidence>
<keyword evidence="1" id="KW-1133">Transmembrane helix</keyword>
<accession>A0A5S4UV20</accession>
<name>A0A5S4UV20_9MICO</name>
<feature type="transmembrane region" description="Helical" evidence="1">
    <location>
        <begin position="71"/>
        <end position="89"/>
    </location>
</feature>